<evidence type="ECO:0000256" key="8">
    <source>
        <dbReference type="ARBA" id="ARBA00023002"/>
    </source>
</evidence>
<comment type="subcellular location">
    <subcellularLocation>
        <location evidence="2">Membrane</location>
        <topology evidence="2">Single-pass membrane protein</topology>
    </subcellularLocation>
</comment>
<evidence type="ECO:0000256" key="5">
    <source>
        <dbReference type="ARBA" id="ARBA00022692"/>
    </source>
</evidence>
<evidence type="ECO:0000256" key="14">
    <source>
        <dbReference type="SAM" id="Coils"/>
    </source>
</evidence>
<keyword evidence="7" id="KW-1133">Transmembrane helix</keyword>
<dbReference type="InterPro" id="IPR017972">
    <property type="entry name" value="Cyt_P450_CS"/>
</dbReference>
<evidence type="ECO:0000256" key="4">
    <source>
        <dbReference type="ARBA" id="ARBA00022617"/>
    </source>
</evidence>
<evidence type="ECO:0000313" key="15">
    <source>
        <dbReference type="EMBL" id="KAA8520263.1"/>
    </source>
</evidence>
<keyword evidence="10 13" id="KW-0503">Monooxygenase</keyword>
<evidence type="ECO:0000256" key="11">
    <source>
        <dbReference type="ARBA" id="ARBA00023136"/>
    </source>
</evidence>
<keyword evidence="11" id="KW-0472">Membrane</keyword>
<evidence type="ECO:0000256" key="1">
    <source>
        <dbReference type="ARBA" id="ARBA00001971"/>
    </source>
</evidence>
<dbReference type="PROSITE" id="PS00086">
    <property type="entry name" value="CYTOCHROME_P450"/>
    <property type="match status" value="1"/>
</dbReference>
<accession>A0A5J4ZN09</accession>
<feature type="binding site" description="axial binding residue" evidence="12">
    <location>
        <position position="515"/>
    </location>
    <ligand>
        <name>heme</name>
        <dbReference type="ChEBI" id="CHEBI:30413"/>
    </ligand>
    <ligandPart>
        <name>Fe</name>
        <dbReference type="ChEBI" id="CHEBI:18248"/>
    </ligandPart>
</feature>
<dbReference type="AlphaFoldDB" id="A0A5J4ZN09"/>
<evidence type="ECO:0000256" key="13">
    <source>
        <dbReference type="RuleBase" id="RU000461"/>
    </source>
</evidence>
<keyword evidence="9 12" id="KW-0408">Iron</keyword>
<dbReference type="SUPFAM" id="SSF50630">
    <property type="entry name" value="Acid proteases"/>
    <property type="match status" value="1"/>
</dbReference>
<dbReference type="InterPro" id="IPR021109">
    <property type="entry name" value="Peptidase_aspartic_dom_sf"/>
</dbReference>
<dbReference type="EMBL" id="CM018049">
    <property type="protein sequence ID" value="KAA8520263.1"/>
    <property type="molecule type" value="Genomic_DNA"/>
</dbReference>
<evidence type="ECO:0000256" key="6">
    <source>
        <dbReference type="ARBA" id="ARBA00022723"/>
    </source>
</evidence>
<dbReference type="GO" id="GO:0020037">
    <property type="term" value="F:heme binding"/>
    <property type="evidence" value="ECO:0007669"/>
    <property type="project" value="InterPro"/>
</dbReference>
<dbReference type="Proteomes" id="UP000325577">
    <property type="component" value="Linkage Group LG6"/>
</dbReference>
<dbReference type="GO" id="GO:0016705">
    <property type="term" value="F:oxidoreductase activity, acting on paired donors, with incorporation or reduction of molecular oxygen"/>
    <property type="evidence" value="ECO:0007669"/>
    <property type="project" value="InterPro"/>
</dbReference>
<gene>
    <name evidence="15" type="ORF">F0562_014519</name>
</gene>
<dbReference type="InterPro" id="IPR002401">
    <property type="entry name" value="Cyt_P450_E_grp-I"/>
</dbReference>
<dbReference type="InterPro" id="IPR001128">
    <property type="entry name" value="Cyt_P450"/>
</dbReference>
<name>A0A5J4ZN09_9ASTE</name>
<organism evidence="15 16">
    <name type="scientific">Nyssa sinensis</name>
    <dbReference type="NCBI Taxonomy" id="561372"/>
    <lineage>
        <taxon>Eukaryota</taxon>
        <taxon>Viridiplantae</taxon>
        <taxon>Streptophyta</taxon>
        <taxon>Embryophyta</taxon>
        <taxon>Tracheophyta</taxon>
        <taxon>Spermatophyta</taxon>
        <taxon>Magnoliopsida</taxon>
        <taxon>eudicotyledons</taxon>
        <taxon>Gunneridae</taxon>
        <taxon>Pentapetalae</taxon>
        <taxon>asterids</taxon>
        <taxon>Cornales</taxon>
        <taxon>Nyssaceae</taxon>
        <taxon>Nyssa</taxon>
    </lineage>
</organism>
<keyword evidence="8 13" id="KW-0560">Oxidoreductase</keyword>
<comment type="similarity">
    <text evidence="3 13">Belongs to the cytochrome P450 family.</text>
</comment>
<dbReference type="GO" id="GO:0016020">
    <property type="term" value="C:membrane"/>
    <property type="evidence" value="ECO:0007669"/>
    <property type="project" value="UniProtKB-SubCell"/>
</dbReference>
<dbReference type="PRINTS" id="PR00385">
    <property type="entry name" value="P450"/>
</dbReference>
<dbReference type="InterPro" id="IPR036396">
    <property type="entry name" value="Cyt_P450_sf"/>
</dbReference>
<dbReference type="SUPFAM" id="SSF48264">
    <property type="entry name" value="Cytochrome P450"/>
    <property type="match status" value="1"/>
</dbReference>
<keyword evidence="16" id="KW-1185">Reference proteome</keyword>
<keyword evidence="4 12" id="KW-0349">Heme</keyword>
<dbReference type="PANTHER" id="PTHR47944">
    <property type="entry name" value="CYTOCHROME P450 98A9"/>
    <property type="match status" value="1"/>
</dbReference>
<dbReference type="GO" id="GO:0004497">
    <property type="term" value="F:monooxygenase activity"/>
    <property type="evidence" value="ECO:0007669"/>
    <property type="project" value="UniProtKB-KW"/>
</dbReference>
<evidence type="ECO:0000256" key="12">
    <source>
        <dbReference type="PIRSR" id="PIRSR602401-1"/>
    </source>
</evidence>
<dbReference type="GO" id="GO:0005506">
    <property type="term" value="F:iron ion binding"/>
    <property type="evidence" value="ECO:0007669"/>
    <property type="project" value="InterPro"/>
</dbReference>
<dbReference type="Gene3D" id="1.10.630.10">
    <property type="entry name" value="Cytochrome P450"/>
    <property type="match status" value="1"/>
</dbReference>
<sequence>MIEDSPQVSIEDVEGIQPEAEHREAIPEISFHAITGTQHPQTIRVLGKLKNKNVMVLIDGGSTHNFIDQATISKFGLPVIQDKKFQVMVANQEKIECVGQCQALTVTIQGHSVIADYYILPVAACQLVLGVQWLETLGPIETDYKQLTMTFKVEGISHTFQGLGRADIAALTNKEFNGLQGTGYFFQIILSNDSSQLNSYPPEIGRLLKAFSHVFEPPTRLPPRRSQDHQIPLQPNTGPVSVRPYRYPYYQKTEIEQMVMSTRCSNNDDEAERCRELVKESFKIGAKFCFGDLLGPLKWLGFWLYGKQAVEVTRRYDDLLERILKEHEEERENGEREDKDLMDILLEVYHDDKAEVKITRTHIKAFFLVLIPQQQAMQWTIAELVNHPHVFQKVREEIELVVGKSRLVEESDIPSLPYLQAVVKETLRLYPPGPVTTRECRQHCKIQGFDIPEKTAVAINLYAIMRDPELWDDPDEFRPERFVVSSKEQEHLDHENEAKGQSFNFVPFGAGRRGCPGTLVAFSLMNSAVAAMVQCFDWKVGRDGDGAKVDMESGIGMSLGMAHPLVLLPVLHFNPFA</sequence>
<feature type="coiled-coil region" evidence="14">
    <location>
        <begin position="317"/>
        <end position="344"/>
    </location>
</feature>
<comment type="cofactor">
    <cofactor evidence="1 12">
        <name>heme</name>
        <dbReference type="ChEBI" id="CHEBI:30413"/>
    </cofactor>
</comment>
<evidence type="ECO:0000256" key="10">
    <source>
        <dbReference type="ARBA" id="ARBA00023033"/>
    </source>
</evidence>
<dbReference type="OrthoDB" id="1934862at2759"/>
<evidence type="ECO:0000256" key="2">
    <source>
        <dbReference type="ARBA" id="ARBA00004167"/>
    </source>
</evidence>
<reference evidence="15 16" key="1">
    <citation type="submission" date="2019-09" db="EMBL/GenBank/DDBJ databases">
        <title>A chromosome-level genome assembly of the Chinese tupelo Nyssa sinensis.</title>
        <authorList>
            <person name="Yang X."/>
            <person name="Kang M."/>
            <person name="Yang Y."/>
            <person name="Xiong H."/>
            <person name="Wang M."/>
            <person name="Zhang Z."/>
            <person name="Wang Z."/>
            <person name="Wu H."/>
            <person name="Ma T."/>
            <person name="Liu J."/>
            <person name="Xi Z."/>
        </authorList>
    </citation>
    <scope>NUCLEOTIDE SEQUENCE [LARGE SCALE GENOMIC DNA]</scope>
    <source>
        <strain evidence="15">J267</strain>
        <tissue evidence="15">Leaf</tissue>
    </source>
</reference>
<keyword evidence="5" id="KW-0812">Transmembrane</keyword>
<protein>
    <submittedName>
        <fullName evidence="15">Uncharacterized protein</fullName>
    </submittedName>
</protein>
<dbReference type="Pfam" id="PF08284">
    <property type="entry name" value="RVP_2"/>
    <property type="match status" value="1"/>
</dbReference>
<keyword evidence="6 12" id="KW-0479">Metal-binding</keyword>
<keyword evidence="14" id="KW-0175">Coiled coil</keyword>
<evidence type="ECO:0000256" key="9">
    <source>
        <dbReference type="ARBA" id="ARBA00023004"/>
    </source>
</evidence>
<proteinExistence type="inferred from homology"/>
<evidence type="ECO:0000313" key="16">
    <source>
        <dbReference type="Proteomes" id="UP000325577"/>
    </source>
</evidence>
<evidence type="ECO:0000256" key="7">
    <source>
        <dbReference type="ARBA" id="ARBA00022989"/>
    </source>
</evidence>
<dbReference type="PRINTS" id="PR00463">
    <property type="entry name" value="EP450I"/>
</dbReference>
<dbReference type="Pfam" id="PF00067">
    <property type="entry name" value="p450"/>
    <property type="match status" value="1"/>
</dbReference>
<dbReference type="PANTHER" id="PTHR47944:SF17">
    <property type="entry name" value="3,9-DIHYDROXYPTEROCARPAN 6A-MONOOXYGENASE"/>
    <property type="match status" value="1"/>
</dbReference>
<dbReference type="Gene3D" id="2.40.70.10">
    <property type="entry name" value="Acid Proteases"/>
    <property type="match status" value="1"/>
</dbReference>
<dbReference type="CDD" id="cd00303">
    <property type="entry name" value="retropepsin_like"/>
    <property type="match status" value="1"/>
</dbReference>
<evidence type="ECO:0000256" key="3">
    <source>
        <dbReference type="ARBA" id="ARBA00010617"/>
    </source>
</evidence>